<reference evidence="4" key="1">
    <citation type="submission" date="2023-02" db="EMBL/GenBank/DDBJ databases">
        <title>Tahibacter soli sp. nov. isolated from soil.</title>
        <authorList>
            <person name="Baek J.H."/>
            <person name="Lee J.K."/>
            <person name="Choi D.G."/>
            <person name="Jeon C.O."/>
        </authorList>
    </citation>
    <scope>NUCLEOTIDE SEQUENCE</scope>
    <source>
        <strain evidence="4">BL</strain>
    </source>
</reference>
<dbReference type="SUPFAM" id="SSF56112">
    <property type="entry name" value="Protein kinase-like (PK-like)"/>
    <property type="match status" value="1"/>
</dbReference>
<feature type="domain" description="Aminoglycoside phosphotransferase" evidence="3">
    <location>
        <begin position="27"/>
        <end position="248"/>
    </location>
</feature>
<evidence type="ECO:0000313" key="4">
    <source>
        <dbReference type="EMBL" id="MDC8015777.1"/>
    </source>
</evidence>
<evidence type="ECO:0000259" key="3">
    <source>
        <dbReference type="Pfam" id="PF01636"/>
    </source>
</evidence>
<organism evidence="4 5">
    <name type="scientific">Tahibacter soli</name>
    <dbReference type="NCBI Taxonomy" id="2983605"/>
    <lineage>
        <taxon>Bacteria</taxon>
        <taxon>Pseudomonadati</taxon>
        <taxon>Pseudomonadota</taxon>
        <taxon>Gammaproteobacteria</taxon>
        <taxon>Lysobacterales</taxon>
        <taxon>Rhodanobacteraceae</taxon>
        <taxon>Tahibacter</taxon>
    </lineage>
</organism>
<dbReference type="Gene3D" id="3.90.1200.10">
    <property type="match status" value="1"/>
</dbReference>
<sequence length="336" mass="38137">MTQELSDRRAVLERFVGDTLGIDATQIEPASADASFRSYWRVATPQGSRIVMDSPPDKEPVEPWLDIGARLRAAGLHAPEVYAVDAAQGFLIIEDFGTRMYLPALSDATADALYADALEALHAMQTRVPSDGLPRFDCERMIAEMEYLPEWFLQRHLGVLPGCHDWDEIELAFGAVANVAASQPYVFMHRDFHSRNLMLTERDSPGVIDFQGAMHGPLTYDLVSLLRDCYIAWPAERVDAWAEGYRQRLVAAGITDADARRFRRWFDFTGLQRHFKVLGLFCRLCYRDGKTQYLRDLPLVLDYALGIARQYDEFAGFVRLIERATAGHDLTRRRDA</sequence>
<dbReference type="InterPro" id="IPR002575">
    <property type="entry name" value="Aminoglycoside_PTrfase"/>
</dbReference>
<gene>
    <name evidence="4" type="ORF">OD750_024885</name>
</gene>
<dbReference type="EMBL" id="JAOVZO020000020">
    <property type="protein sequence ID" value="MDC8015777.1"/>
    <property type="molecule type" value="Genomic_DNA"/>
</dbReference>
<evidence type="ECO:0000256" key="1">
    <source>
        <dbReference type="ARBA" id="ARBA00022741"/>
    </source>
</evidence>
<accession>A0A9X4BLX3</accession>
<protein>
    <submittedName>
        <fullName evidence="4">Phosphotransferase</fullName>
    </submittedName>
</protein>
<keyword evidence="1" id="KW-0547">Nucleotide-binding</keyword>
<proteinExistence type="predicted"/>
<name>A0A9X4BLX3_9GAMM</name>
<dbReference type="Proteomes" id="UP001139971">
    <property type="component" value="Unassembled WGS sequence"/>
</dbReference>
<keyword evidence="2" id="KW-0067">ATP-binding</keyword>
<dbReference type="RefSeq" id="WP_263541324.1">
    <property type="nucleotide sequence ID" value="NZ_JAOVZO020000020.1"/>
</dbReference>
<keyword evidence="5" id="KW-1185">Reference proteome</keyword>
<dbReference type="PANTHER" id="PTHR33540:SF1">
    <property type="entry name" value="N-ACETYLMURAMATE_N-ACETYLGLUCOSAMINE KINASE"/>
    <property type="match status" value="1"/>
</dbReference>
<comment type="caution">
    <text evidence="4">The sequence shown here is derived from an EMBL/GenBank/DDBJ whole genome shotgun (WGS) entry which is preliminary data.</text>
</comment>
<dbReference type="InterPro" id="IPR011009">
    <property type="entry name" value="Kinase-like_dom_sf"/>
</dbReference>
<dbReference type="AlphaFoldDB" id="A0A9X4BLX3"/>
<dbReference type="Pfam" id="PF01636">
    <property type="entry name" value="APH"/>
    <property type="match status" value="1"/>
</dbReference>
<evidence type="ECO:0000256" key="2">
    <source>
        <dbReference type="ARBA" id="ARBA00022840"/>
    </source>
</evidence>
<dbReference type="PANTHER" id="PTHR33540">
    <property type="entry name" value="TRNA THREONYLCARBAMOYLADENOSINE BIOSYNTHESIS PROTEIN TSAE"/>
    <property type="match status" value="1"/>
</dbReference>
<dbReference type="GO" id="GO:0005524">
    <property type="term" value="F:ATP binding"/>
    <property type="evidence" value="ECO:0007669"/>
    <property type="project" value="UniProtKB-KW"/>
</dbReference>
<dbReference type="Gene3D" id="3.30.200.20">
    <property type="entry name" value="Phosphorylase Kinase, domain 1"/>
    <property type="match status" value="1"/>
</dbReference>
<evidence type="ECO:0000313" key="5">
    <source>
        <dbReference type="Proteomes" id="UP001139971"/>
    </source>
</evidence>